<dbReference type="GO" id="GO:0003755">
    <property type="term" value="F:peptidyl-prolyl cis-trans isomerase activity"/>
    <property type="evidence" value="ECO:0007669"/>
    <property type="project" value="UniProtKB-KW"/>
</dbReference>
<dbReference type="InterPro" id="IPR052204">
    <property type="entry name" value="PpiC/parvulin_rotamase"/>
</dbReference>
<keyword evidence="2" id="KW-0697">Rotamase</keyword>
<name>A0A2K8L7G0_9PROT</name>
<gene>
    <name evidence="4" type="ORF">Ga0123462_1325</name>
</gene>
<dbReference type="Proteomes" id="UP000231637">
    <property type="component" value="Chromosome"/>
</dbReference>
<dbReference type="EC" id="5.2.1.8" evidence="4"/>
<keyword evidence="1 2" id="KW-0413">Isomerase</keyword>
<dbReference type="RefSeq" id="WP_100265568.1">
    <property type="nucleotide sequence ID" value="NZ_CP018800.1"/>
</dbReference>
<proteinExistence type="predicted"/>
<dbReference type="AlphaFoldDB" id="A0A2K8L7G0"/>
<evidence type="ECO:0000256" key="2">
    <source>
        <dbReference type="PROSITE-ProRule" id="PRU00278"/>
    </source>
</evidence>
<dbReference type="InterPro" id="IPR046357">
    <property type="entry name" value="PPIase_dom_sf"/>
</dbReference>
<evidence type="ECO:0000313" key="5">
    <source>
        <dbReference type="Proteomes" id="UP000231637"/>
    </source>
</evidence>
<evidence type="ECO:0000259" key="3">
    <source>
        <dbReference type="PROSITE" id="PS50198"/>
    </source>
</evidence>
<keyword evidence="5" id="KW-1185">Reference proteome</keyword>
<dbReference type="PANTHER" id="PTHR43629">
    <property type="entry name" value="PEPTIDYL-PROLYL CIS-TRANS ISOMERASE"/>
    <property type="match status" value="1"/>
</dbReference>
<dbReference type="KEGG" id="mfn:Ga0123462_1325"/>
<evidence type="ECO:0000256" key="1">
    <source>
        <dbReference type="ARBA" id="ARBA00023235"/>
    </source>
</evidence>
<reference evidence="4 5" key="1">
    <citation type="submission" date="2016-12" db="EMBL/GenBank/DDBJ databases">
        <title>Isolation and genomic insights into novel planktonic Zetaproteobacteria from stratified waters of the Chesapeake Bay.</title>
        <authorList>
            <person name="McAllister S.M."/>
            <person name="Kato S."/>
            <person name="Chan C.S."/>
            <person name="Chiu B.K."/>
            <person name="Field E.K."/>
        </authorList>
    </citation>
    <scope>NUCLEOTIDE SEQUENCE [LARGE SCALE GENOMIC DNA]</scope>
    <source>
        <strain evidence="4 5">CP-8</strain>
    </source>
</reference>
<dbReference type="OrthoDB" id="5295434at2"/>
<dbReference type="InterPro" id="IPR000297">
    <property type="entry name" value="PPIase_PpiC"/>
</dbReference>
<dbReference type="Gene3D" id="3.10.50.40">
    <property type="match status" value="1"/>
</dbReference>
<organism evidence="4 5">
    <name type="scientific">Mariprofundus ferrinatatus</name>
    <dbReference type="NCBI Taxonomy" id="1921087"/>
    <lineage>
        <taxon>Bacteria</taxon>
        <taxon>Pseudomonadati</taxon>
        <taxon>Pseudomonadota</taxon>
        <taxon>Candidatius Mariprofundia</taxon>
        <taxon>Mariprofundales</taxon>
        <taxon>Mariprofundaceae</taxon>
        <taxon>Mariprofundus</taxon>
    </lineage>
</organism>
<dbReference type="EMBL" id="CP018800">
    <property type="protein sequence ID" value="ATX82189.1"/>
    <property type="molecule type" value="Genomic_DNA"/>
</dbReference>
<dbReference type="PROSITE" id="PS50198">
    <property type="entry name" value="PPIC_PPIASE_2"/>
    <property type="match status" value="1"/>
</dbReference>
<accession>A0A2K8L7G0</accession>
<evidence type="ECO:0000313" key="4">
    <source>
        <dbReference type="EMBL" id="ATX82189.1"/>
    </source>
</evidence>
<protein>
    <submittedName>
        <fullName evidence="4">Peptidyl-prolyl cis-trans isomerase C</fullName>
        <ecNumber evidence="4">5.2.1.8</ecNumber>
    </submittedName>
</protein>
<dbReference type="Pfam" id="PF00639">
    <property type="entry name" value="Rotamase"/>
    <property type="match status" value="1"/>
</dbReference>
<dbReference type="PANTHER" id="PTHR43629:SF3">
    <property type="entry name" value="PEPTIDYL-PROLYL CIS-TRANS ISOMERASE C"/>
    <property type="match status" value="1"/>
</dbReference>
<sequence>MRSAMAKHILVKTKDEAEKLKERLGKGDDFAKLARKHSICPSRKRDGDLGEIYPGQLLKPIEDVIFKKPLLKVHGPIKTRFGYHLVVVYFRS</sequence>
<dbReference type="SUPFAM" id="SSF54534">
    <property type="entry name" value="FKBP-like"/>
    <property type="match status" value="1"/>
</dbReference>
<feature type="domain" description="PpiC" evidence="3">
    <location>
        <begin position="1"/>
        <end position="90"/>
    </location>
</feature>